<keyword evidence="1" id="KW-0812">Transmembrane</keyword>
<organism evidence="2 3">
    <name type="scientific">Clostridium magnum DSM 2767</name>
    <dbReference type="NCBI Taxonomy" id="1121326"/>
    <lineage>
        <taxon>Bacteria</taxon>
        <taxon>Bacillati</taxon>
        <taxon>Bacillota</taxon>
        <taxon>Clostridia</taxon>
        <taxon>Eubacteriales</taxon>
        <taxon>Clostridiaceae</taxon>
        <taxon>Clostridium</taxon>
    </lineage>
</organism>
<sequence length="35" mass="3862">MISNKSEIEEIQLKPNIKVVPFVISIIAGLVIIVI</sequence>
<dbReference type="AlphaFoldDB" id="A0A162U7X6"/>
<reference evidence="2 3" key="1">
    <citation type="submission" date="2016-04" db="EMBL/GenBank/DDBJ databases">
        <title>Genome sequence of Clostridium magnum DSM 2767.</title>
        <authorList>
            <person name="Poehlein A."/>
            <person name="Uhlig R."/>
            <person name="Fischer R."/>
            <person name="Bahl H."/>
            <person name="Daniel R."/>
        </authorList>
    </citation>
    <scope>NUCLEOTIDE SEQUENCE [LARGE SCALE GENOMIC DNA]</scope>
    <source>
        <strain evidence="2 3">DSM 2767</strain>
    </source>
</reference>
<name>A0A162U7X6_9CLOT</name>
<keyword evidence="1" id="KW-1133">Transmembrane helix</keyword>
<keyword evidence="3" id="KW-1185">Reference proteome</keyword>
<comment type="caution">
    <text evidence="2">The sequence shown here is derived from an EMBL/GenBank/DDBJ whole genome shotgun (WGS) entry which is preliminary data.</text>
</comment>
<protein>
    <submittedName>
        <fullName evidence="2">Uncharacterized protein</fullName>
    </submittedName>
</protein>
<dbReference type="PATRIC" id="fig|1121326.3.peg.635"/>
<proteinExistence type="predicted"/>
<dbReference type="STRING" id="1121326.CLMAG_06760"/>
<dbReference type="EMBL" id="LWAE01000001">
    <property type="protein sequence ID" value="KZL93630.1"/>
    <property type="molecule type" value="Genomic_DNA"/>
</dbReference>
<evidence type="ECO:0000313" key="2">
    <source>
        <dbReference type="EMBL" id="KZL93630.1"/>
    </source>
</evidence>
<gene>
    <name evidence="2" type="ORF">CLMAG_06760</name>
</gene>
<keyword evidence="1" id="KW-0472">Membrane</keyword>
<evidence type="ECO:0000256" key="1">
    <source>
        <dbReference type="SAM" id="Phobius"/>
    </source>
</evidence>
<evidence type="ECO:0000313" key="3">
    <source>
        <dbReference type="Proteomes" id="UP000076603"/>
    </source>
</evidence>
<accession>A0A162U7X6</accession>
<feature type="transmembrane region" description="Helical" evidence="1">
    <location>
        <begin position="16"/>
        <end position="34"/>
    </location>
</feature>
<dbReference type="Proteomes" id="UP000076603">
    <property type="component" value="Unassembled WGS sequence"/>
</dbReference>